<gene>
    <name evidence="2" type="ORF">RN001_013713</name>
</gene>
<evidence type="ECO:0000256" key="1">
    <source>
        <dbReference type="SAM" id="MobiDB-lite"/>
    </source>
</evidence>
<evidence type="ECO:0000313" key="2">
    <source>
        <dbReference type="EMBL" id="KAK4874353.1"/>
    </source>
</evidence>
<dbReference type="EMBL" id="JARPUR010000006">
    <property type="protein sequence ID" value="KAK4874353.1"/>
    <property type="molecule type" value="Genomic_DNA"/>
</dbReference>
<dbReference type="Proteomes" id="UP001353858">
    <property type="component" value="Unassembled WGS sequence"/>
</dbReference>
<proteinExistence type="predicted"/>
<reference evidence="3" key="1">
    <citation type="submission" date="2023-01" db="EMBL/GenBank/DDBJ databases">
        <title>Key to firefly adult light organ development and bioluminescence: homeobox transcription factors regulate luciferase expression and transportation to peroxisome.</title>
        <authorList>
            <person name="Fu X."/>
        </authorList>
    </citation>
    <scope>NUCLEOTIDE SEQUENCE [LARGE SCALE GENOMIC DNA]</scope>
</reference>
<accession>A0AAN7QDE4</accession>
<feature type="region of interest" description="Disordered" evidence="1">
    <location>
        <begin position="1"/>
        <end position="27"/>
    </location>
</feature>
<organism evidence="2 3">
    <name type="scientific">Aquatica leii</name>
    <dbReference type="NCBI Taxonomy" id="1421715"/>
    <lineage>
        <taxon>Eukaryota</taxon>
        <taxon>Metazoa</taxon>
        <taxon>Ecdysozoa</taxon>
        <taxon>Arthropoda</taxon>
        <taxon>Hexapoda</taxon>
        <taxon>Insecta</taxon>
        <taxon>Pterygota</taxon>
        <taxon>Neoptera</taxon>
        <taxon>Endopterygota</taxon>
        <taxon>Coleoptera</taxon>
        <taxon>Polyphaga</taxon>
        <taxon>Elateriformia</taxon>
        <taxon>Elateroidea</taxon>
        <taxon>Lampyridae</taxon>
        <taxon>Luciolinae</taxon>
        <taxon>Aquatica</taxon>
    </lineage>
</organism>
<name>A0AAN7QDE4_9COLE</name>
<dbReference type="InterPro" id="IPR028042">
    <property type="entry name" value="DUF4639"/>
</dbReference>
<protein>
    <submittedName>
        <fullName evidence="2">Uncharacterized protein</fullName>
    </submittedName>
</protein>
<keyword evidence="3" id="KW-1185">Reference proteome</keyword>
<comment type="caution">
    <text evidence="2">The sequence shown here is derived from an EMBL/GenBank/DDBJ whole genome shotgun (WGS) entry which is preliminary data.</text>
</comment>
<dbReference type="AlphaFoldDB" id="A0AAN7QDE4"/>
<sequence length="321" mass="36667">MSLSHRLSRERRSSSKKSTNSSSSSFDLSRRNELPEWVFEETQRVIDKQEKDSIIYSIREDLMSRVMNVCYQNYLEKQTVKFMAHCTVKAFAQLLNMAFFNHDLGKPYYYNHPCYTGDKAITPSPPDSWAAYTAPIKLKPQLPIAEVFTENDLDVCSVVTDNYENVFQDSPLNNQSEIQVLYQSPSLDAPEPSTIEVIEVKTLSDLIVPNASEISIEEETMSDTPKSSESIFTMTTQMLPETLPHSMKSGRSKIKGYDFSSQNYRQFTSVDSYTYIPKFNETSLSPLRKDIIYTKVKPPVIETNEDLSIPTTTKTSTTKKK</sequence>
<dbReference type="Pfam" id="PF15479">
    <property type="entry name" value="DUF4639"/>
    <property type="match status" value="1"/>
</dbReference>
<evidence type="ECO:0000313" key="3">
    <source>
        <dbReference type="Proteomes" id="UP001353858"/>
    </source>
</evidence>
<feature type="compositionally biased region" description="Low complexity" evidence="1">
    <location>
        <begin position="16"/>
        <end position="27"/>
    </location>
</feature>